<keyword evidence="3 5" id="KW-1133">Transmembrane helix</keyword>
<gene>
    <name evidence="7" type="ORF">ODALV1_LOCUS23658</name>
</gene>
<feature type="transmembrane region" description="Helical" evidence="5">
    <location>
        <begin position="154"/>
        <end position="176"/>
    </location>
</feature>
<feature type="transmembrane region" description="Helical" evidence="5">
    <location>
        <begin position="434"/>
        <end position="456"/>
    </location>
</feature>
<dbReference type="PROSITE" id="PS00217">
    <property type="entry name" value="SUGAR_TRANSPORT_2"/>
    <property type="match status" value="1"/>
</dbReference>
<name>A0ABP1RLN4_9HEXA</name>
<dbReference type="PROSITE" id="PS50850">
    <property type="entry name" value="MFS"/>
    <property type="match status" value="1"/>
</dbReference>
<dbReference type="InterPro" id="IPR050549">
    <property type="entry name" value="MFS_Trehalose_Transporter"/>
</dbReference>
<feature type="transmembrane region" description="Helical" evidence="5">
    <location>
        <begin position="401"/>
        <end position="422"/>
    </location>
</feature>
<reference evidence="7 8" key="1">
    <citation type="submission" date="2024-08" db="EMBL/GenBank/DDBJ databases">
        <authorList>
            <person name="Cucini C."/>
            <person name="Frati F."/>
        </authorList>
    </citation>
    <scope>NUCLEOTIDE SEQUENCE [LARGE SCALE GENOMIC DNA]</scope>
</reference>
<organism evidence="7 8">
    <name type="scientific">Orchesella dallaii</name>
    <dbReference type="NCBI Taxonomy" id="48710"/>
    <lineage>
        <taxon>Eukaryota</taxon>
        <taxon>Metazoa</taxon>
        <taxon>Ecdysozoa</taxon>
        <taxon>Arthropoda</taxon>
        <taxon>Hexapoda</taxon>
        <taxon>Collembola</taxon>
        <taxon>Entomobryomorpha</taxon>
        <taxon>Entomobryoidea</taxon>
        <taxon>Orchesellidae</taxon>
        <taxon>Orchesellinae</taxon>
        <taxon>Orchesella</taxon>
    </lineage>
</organism>
<evidence type="ECO:0000256" key="1">
    <source>
        <dbReference type="ARBA" id="ARBA00004141"/>
    </source>
</evidence>
<dbReference type="InterPro" id="IPR005829">
    <property type="entry name" value="Sugar_transporter_CS"/>
</dbReference>
<feature type="domain" description="Major facilitator superfamily (MFS) profile" evidence="6">
    <location>
        <begin position="27"/>
        <end position="460"/>
    </location>
</feature>
<dbReference type="PROSITE" id="PS00216">
    <property type="entry name" value="SUGAR_TRANSPORT_1"/>
    <property type="match status" value="1"/>
</dbReference>
<feature type="transmembrane region" description="Helical" evidence="5">
    <location>
        <begin position="269"/>
        <end position="296"/>
    </location>
</feature>
<evidence type="ECO:0000259" key="6">
    <source>
        <dbReference type="PROSITE" id="PS50850"/>
    </source>
</evidence>
<dbReference type="PANTHER" id="PTHR48021">
    <property type="match status" value="1"/>
</dbReference>
<dbReference type="EMBL" id="CAXLJM020000081">
    <property type="protein sequence ID" value="CAL8130288.1"/>
    <property type="molecule type" value="Genomic_DNA"/>
</dbReference>
<dbReference type="InterPro" id="IPR005828">
    <property type="entry name" value="MFS_sugar_transport-like"/>
</dbReference>
<dbReference type="InterPro" id="IPR036259">
    <property type="entry name" value="MFS_trans_sf"/>
</dbReference>
<feature type="transmembrane region" description="Helical" evidence="5">
    <location>
        <begin position="182"/>
        <end position="200"/>
    </location>
</feature>
<feature type="transmembrane region" description="Helical" evidence="5">
    <location>
        <begin position="369"/>
        <end position="389"/>
    </location>
</feature>
<dbReference type="PANTHER" id="PTHR48021:SF34">
    <property type="entry name" value="FACILITATED TREHALOSE TRANSPORTER TRET1-2 HOMOLOG-LIKE PROTEIN"/>
    <property type="match status" value="1"/>
</dbReference>
<proteinExistence type="predicted"/>
<dbReference type="SUPFAM" id="SSF103473">
    <property type="entry name" value="MFS general substrate transporter"/>
    <property type="match status" value="1"/>
</dbReference>
<protein>
    <recommendedName>
        <fullName evidence="6">Major facilitator superfamily (MFS) profile domain-containing protein</fullName>
    </recommendedName>
</protein>
<comment type="caution">
    <text evidence="7">The sequence shown here is derived from an EMBL/GenBank/DDBJ whole genome shotgun (WGS) entry which is preliminary data.</text>
</comment>
<dbReference type="Proteomes" id="UP001642540">
    <property type="component" value="Unassembled WGS sequence"/>
</dbReference>
<sequence>MSENEQSYQQKGKKSFLNPAHTPQYLACGILSIGGFLGGTFTGWSSTALPSIQSSNHFPGLTPTDLSWIASIATLGCLAGCPTGGYLIRVFGRKKSMTFSSIPYAIGWLTLTFPLQVWMLYFGRFLTGFGLGILTLSASVYLSEIAVPELRGRLSVIWFVMIRIGTLFEYGIGSILPYNQVSAISVLISIALGVSIIFVPESPRWLVSKMRRDDAMISLCWLRACKKDVPSQDIVDEIEEIERVALKTEKENKEFKFSSYFTNRPVIKAILIASTLMFFKEACGGTAFAFFAVQIFENIGSPFNSHTSGVLVGVAQLGGIVITVFCVDKVGRRLLLNSAFVIMSLSVATLGLFQQYEKGIDDLSQKSEWIPLICLVFYHAAFCGGPFVLAYTVSSEIIPTYVIGSVSGLVTAIGWMTAFIFARCYQDMNDGIGVANTFWLFALFSGVGALCVYFLVPETVGRSLENIHEQGTNDNCEMKNDEETV</sequence>
<evidence type="ECO:0000256" key="2">
    <source>
        <dbReference type="ARBA" id="ARBA00022692"/>
    </source>
</evidence>
<feature type="transmembrane region" description="Helical" evidence="5">
    <location>
        <begin position="25"/>
        <end position="46"/>
    </location>
</feature>
<evidence type="ECO:0000256" key="4">
    <source>
        <dbReference type="ARBA" id="ARBA00023136"/>
    </source>
</evidence>
<dbReference type="Pfam" id="PF00083">
    <property type="entry name" value="Sugar_tr"/>
    <property type="match status" value="1"/>
</dbReference>
<feature type="transmembrane region" description="Helical" evidence="5">
    <location>
        <begin position="334"/>
        <end position="353"/>
    </location>
</feature>
<evidence type="ECO:0000256" key="3">
    <source>
        <dbReference type="ARBA" id="ARBA00022989"/>
    </source>
</evidence>
<keyword evidence="2 5" id="KW-0812">Transmembrane</keyword>
<dbReference type="InterPro" id="IPR020846">
    <property type="entry name" value="MFS_dom"/>
</dbReference>
<feature type="transmembrane region" description="Helical" evidence="5">
    <location>
        <begin position="100"/>
        <end position="119"/>
    </location>
</feature>
<feature type="transmembrane region" description="Helical" evidence="5">
    <location>
        <begin position="66"/>
        <end position="88"/>
    </location>
</feature>
<accession>A0ABP1RLN4</accession>
<evidence type="ECO:0000313" key="7">
    <source>
        <dbReference type="EMBL" id="CAL8130288.1"/>
    </source>
</evidence>
<dbReference type="Gene3D" id="1.20.1250.20">
    <property type="entry name" value="MFS general substrate transporter like domains"/>
    <property type="match status" value="1"/>
</dbReference>
<keyword evidence="8" id="KW-1185">Reference proteome</keyword>
<keyword evidence="4 5" id="KW-0472">Membrane</keyword>
<evidence type="ECO:0000313" key="8">
    <source>
        <dbReference type="Proteomes" id="UP001642540"/>
    </source>
</evidence>
<feature type="transmembrane region" description="Helical" evidence="5">
    <location>
        <begin position="125"/>
        <end position="142"/>
    </location>
</feature>
<evidence type="ECO:0000256" key="5">
    <source>
        <dbReference type="SAM" id="Phobius"/>
    </source>
</evidence>
<feature type="transmembrane region" description="Helical" evidence="5">
    <location>
        <begin position="308"/>
        <end position="327"/>
    </location>
</feature>
<comment type="subcellular location">
    <subcellularLocation>
        <location evidence="1">Membrane</location>
        <topology evidence="1">Multi-pass membrane protein</topology>
    </subcellularLocation>
</comment>